<dbReference type="InterPro" id="IPR039424">
    <property type="entry name" value="SBP_5"/>
</dbReference>
<name>A0A100WA72_MYCCR</name>
<evidence type="ECO:0000259" key="1">
    <source>
        <dbReference type="Pfam" id="PF00496"/>
    </source>
</evidence>
<dbReference type="Gene3D" id="3.40.190.10">
    <property type="entry name" value="Periplasmic binding protein-like II"/>
    <property type="match status" value="1"/>
</dbReference>
<protein>
    <submittedName>
        <fullName evidence="2">Extracellular solute-binding protein family 5</fullName>
    </submittedName>
</protein>
<organism evidence="2 3">
    <name type="scientific">Mycolicibacterium canariasense</name>
    <name type="common">Mycobacterium canariasense</name>
    <dbReference type="NCBI Taxonomy" id="228230"/>
    <lineage>
        <taxon>Bacteria</taxon>
        <taxon>Bacillati</taxon>
        <taxon>Actinomycetota</taxon>
        <taxon>Actinomycetes</taxon>
        <taxon>Mycobacteriales</taxon>
        <taxon>Mycobacteriaceae</taxon>
        <taxon>Mycolicibacterium</taxon>
    </lineage>
</organism>
<reference evidence="3" key="2">
    <citation type="submission" date="2016-02" db="EMBL/GenBank/DDBJ databases">
        <title>Draft genome sequence of five rapidly growing Mycobacterium species.</title>
        <authorList>
            <person name="Katahira K."/>
            <person name="Gotou Y."/>
            <person name="Iida K."/>
            <person name="Ogura Y."/>
            <person name="Hayashi T."/>
        </authorList>
    </citation>
    <scope>NUCLEOTIDE SEQUENCE [LARGE SCALE GENOMIC DNA]</scope>
    <source>
        <strain evidence="3">JCM15298</strain>
    </source>
</reference>
<accession>A0A100WA72</accession>
<dbReference type="PANTHER" id="PTHR30290:SF65">
    <property type="entry name" value="MONOACYL PHOSPHATIDYLINOSITOL TETRAMANNOSIDE-BINDING PROTEIN LPQW-RELATED"/>
    <property type="match status" value="1"/>
</dbReference>
<dbReference type="Gene3D" id="3.10.105.10">
    <property type="entry name" value="Dipeptide-binding Protein, Domain 3"/>
    <property type="match status" value="1"/>
</dbReference>
<dbReference type="AlphaFoldDB" id="A0A100WA72"/>
<dbReference type="PANTHER" id="PTHR30290">
    <property type="entry name" value="PERIPLASMIC BINDING COMPONENT OF ABC TRANSPORTER"/>
    <property type="match status" value="1"/>
</dbReference>
<dbReference type="GO" id="GO:0015833">
    <property type="term" value="P:peptide transport"/>
    <property type="evidence" value="ECO:0007669"/>
    <property type="project" value="TreeGrafter"/>
</dbReference>
<evidence type="ECO:0000313" key="3">
    <source>
        <dbReference type="Proteomes" id="UP000069443"/>
    </source>
</evidence>
<dbReference type="Pfam" id="PF00496">
    <property type="entry name" value="SBP_bac_5"/>
    <property type="match status" value="1"/>
</dbReference>
<keyword evidence="3" id="KW-1185">Reference proteome</keyword>
<gene>
    <name evidence="2" type="ORF">RMCC_1728</name>
</gene>
<dbReference type="SUPFAM" id="SSF53850">
    <property type="entry name" value="Periplasmic binding protein-like II"/>
    <property type="match status" value="1"/>
</dbReference>
<comment type="caution">
    <text evidence="2">The sequence shown here is derived from an EMBL/GenBank/DDBJ whole genome shotgun (WGS) entry which is preliminary data.</text>
</comment>
<dbReference type="InterPro" id="IPR000914">
    <property type="entry name" value="SBP_5_dom"/>
</dbReference>
<evidence type="ECO:0000313" key="2">
    <source>
        <dbReference type="EMBL" id="GAS94762.1"/>
    </source>
</evidence>
<dbReference type="STRING" id="228230.RMCC_1728"/>
<reference evidence="3" key="1">
    <citation type="journal article" date="2016" name="Genome Announc.">
        <title>Draft Genome Sequences of Five Rapidly Growing Mycobacterium Species, M. thermoresistibile, M. fortuitum subsp. acetamidolyticum, M. canariasense, M. brisbanense, and M. novocastrense.</title>
        <authorList>
            <person name="Katahira K."/>
            <person name="Ogura Y."/>
            <person name="Gotoh Y."/>
            <person name="Hayashi T."/>
        </authorList>
    </citation>
    <scope>NUCLEOTIDE SEQUENCE [LARGE SCALE GENOMIC DNA]</scope>
    <source>
        <strain evidence="3">JCM15298</strain>
    </source>
</reference>
<dbReference type="EMBL" id="BCSY01000035">
    <property type="protein sequence ID" value="GAS94762.1"/>
    <property type="molecule type" value="Genomic_DNA"/>
</dbReference>
<dbReference type="CDD" id="cd08491">
    <property type="entry name" value="PBP2_NikA_DppA_OppA_like_12"/>
    <property type="match status" value="1"/>
</dbReference>
<dbReference type="GO" id="GO:1904680">
    <property type="term" value="F:peptide transmembrane transporter activity"/>
    <property type="evidence" value="ECO:0007669"/>
    <property type="project" value="TreeGrafter"/>
</dbReference>
<feature type="domain" description="Solute-binding protein family 5" evidence="1">
    <location>
        <begin position="96"/>
        <end position="408"/>
    </location>
</feature>
<dbReference type="Proteomes" id="UP000069443">
    <property type="component" value="Unassembled WGS sequence"/>
</dbReference>
<sequence length="536" mass="57460">MDVTRNSLSEPEDQMVAPVTPAVASLAAAGAVLLTGGCTVANTGHGGYDPNTLRLVISQEPPTLEPCESSLTSTGIVVRSNITEPLIERDPTTGDLQPLLSTGWRQDAPDRWTFAIRSGVTFSNGAPFTAADAAFAIDRAVNSDLGCNVDGYVFGDEKLELATPDDATLTVTTEKPDPILPLRISFVEIVPRGTSTTEKVREPIGTGPYAIAGWDYGQKLTLSRNERYWGPKPAFARAEYQWRSEGSVRAAMVTNDETDIATGLGPEDGAGQLGVEFPNNETTALRIACTDAPLDDIRVRQAINYTVNRNGIVKALFRGMGQPAAQLIPDGVVGHNSDLTPWPHDIEKAKQLVAEAKAAGVPVDRQIRLIGRTAQFPNISETMEVIQSELTEIGLNPRIEMMDTAGQLQYQLRPFPVGAGPFVAMIQHGNQAGDAAFSVDQYMRTDGAQSSCGTAAFDRKIEAAGQLTGARRQDAYATLFAEEPTEVAQFAYVAHMTGILGKSPRVEYTPNSATGDEMRLAEMTKAGNGSDQSDRS</sequence>
<proteinExistence type="predicted"/>